<keyword evidence="5" id="KW-1185">Reference proteome</keyword>
<feature type="region of interest" description="Disordered" evidence="1">
    <location>
        <begin position="237"/>
        <end position="257"/>
    </location>
</feature>
<feature type="region of interest" description="Disordered" evidence="1">
    <location>
        <begin position="132"/>
        <end position="182"/>
    </location>
</feature>
<dbReference type="AlphaFoldDB" id="A0A3A9ZVS0"/>
<dbReference type="EMBL" id="RBAN01000007">
    <property type="protein sequence ID" value="RKN51377.1"/>
    <property type="molecule type" value="Genomic_DNA"/>
</dbReference>
<evidence type="ECO:0000256" key="1">
    <source>
        <dbReference type="SAM" id="MobiDB-lite"/>
    </source>
</evidence>
<feature type="compositionally biased region" description="Low complexity" evidence="1">
    <location>
        <begin position="139"/>
        <end position="160"/>
    </location>
</feature>
<accession>A0A3A9ZVS0</accession>
<feature type="region of interest" description="Disordered" evidence="1">
    <location>
        <begin position="204"/>
        <end position="225"/>
    </location>
</feature>
<dbReference type="OrthoDB" id="3402335at2"/>
<feature type="region of interest" description="Disordered" evidence="1">
    <location>
        <begin position="1"/>
        <end position="94"/>
    </location>
</feature>
<dbReference type="RefSeq" id="WP_120782804.1">
    <property type="nucleotide sequence ID" value="NZ_JBHLUP010000009.1"/>
</dbReference>
<feature type="compositionally biased region" description="Low complexity" evidence="1">
    <location>
        <begin position="238"/>
        <end position="257"/>
    </location>
</feature>
<dbReference type="PROSITE" id="PS51178">
    <property type="entry name" value="PASTA"/>
    <property type="match status" value="1"/>
</dbReference>
<feature type="domain" description="PASTA" evidence="3">
    <location>
        <begin position="172"/>
        <end position="237"/>
    </location>
</feature>
<organism evidence="4 5">
    <name type="scientific">Micromonospora costi</name>
    <dbReference type="NCBI Taxonomy" id="1530042"/>
    <lineage>
        <taxon>Bacteria</taxon>
        <taxon>Bacillati</taxon>
        <taxon>Actinomycetota</taxon>
        <taxon>Actinomycetes</taxon>
        <taxon>Micromonosporales</taxon>
        <taxon>Micromonosporaceae</taxon>
        <taxon>Micromonospora</taxon>
    </lineage>
</organism>
<sequence>MSDDHQEPTPGDHEGDETRPLPRPDAEPAELTRRLPGPADRGGPPPAGPTPSDATAADRTAALPPERPWSGRAEVPPPRSSDYREPSGEWYAEDQGGRRWWLPILWGVLALLLLALLGTALWLLSNVDDGDRTGPDPTPSASVASSAAPTSAAPTSAEPTTEPPSSAPPTTEAASVPVPPLAGLPQETAEALLDRWGLSHRVEYRPSELPPGTVIGTEPGAGEPVTEDGEVVLLVSEADPSASPSAVTPSPTATGTP</sequence>
<reference evidence="4 5" key="1">
    <citation type="journal article" date="2015" name="Int. J. Syst. Evol. Microbiol.">
        <title>Micromonospora costi sp. nov., isolated from a leaf of Costus speciosus.</title>
        <authorList>
            <person name="Thawai C."/>
        </authorList>
    </citation>
    <scope>NUCLEOTIDE SEQUENCE [LARGE SCALE GENOMIC DNA]</scope>
    <source>
        <strain evidence="4 5">CS1-12</strain>
    </source>
</reference>
<evidence type="ECO:0000259" key="3">
    <source>
        <dbReference type="PROSITE" id="PS51178"/>
    </source>
</evidence>
<evidence type="ECO:0000256" key="2">
    <source>
        <dbReference type="SAM" id="Phobius"/>
    </source>
</evidence>
<dbReference type="Gene3D" id="3.30.10.20">
    <property type="match status" value="1"/>
</dbReference>
<keyword evidence="2" id="KW-0472">Membrane</keyword>
<feature type="transmembrane region" description="Helical" evidence="2">
    <location>
        <begin position="100"/>
        <end position="124"/>
    </location>
</feature>
<gene>
    <name evidence="4" type="ORF">D7193_28815</name>
</gene>
<evidence type="ECO:0000313" key="5">
    <source>
        <dbReference type="Proteomes" id="UP000279968"/>
    </source>
</evidence>
<dbReference type="Proteomes" id="UP000279968">
    <property type="component" value="Unassembled WGS sequence"/>
</dbReference>
<dbReference type="Pfam" id="PF03793">
    <property type="entry name" value="PASTA"/>
    <property type="match status" value="1"/>
</dbReference>
<keyword evidence="2" id="KW-1133">Transmembrane helix</keyword>
<dbReference type="InterPro" id="IPR005543">
    <property type="entry name" value="PASTA_dom"/>
</dbReference>
<keyword evidence="2" id="KW-0812">Transmembrane</keyword>
<proteinExistence type="predicted"/>
<name>A0A3A9ZVS0_9ACTN</name>
<comment type="caution">
    <text evidence="4">The sequence shown here is derived from an EMBL/GenBank/DDBJ whole genome shotgun (WGS) entry which is preliminary data.</text>
</comment>
<evidence type="ECO:0000313" key="4">
    <source>
        <dbReference type="EMBL" id="RKN51377.1"/>
    </source>
</evidence>
<feature type="compositionally biased region" description="Basic and acidic residues" evidence="1">
    <location>
        <begin position="1"/>
        <end position="33"/>
    </location>
</feature>
<dbReference type="SMART" id="SM00740">
    <property type="entry name" value="PASTA"/>
    <property type="match status" value="1"/>
</dbReference>
<dbReference type="CDD" id="cd06577">
    <property type="entry name" value="PASTA_pknB"/>
    <property type="match status" value="1"/>
</dbReference>
<protein>
    <submittedName>
        <fullName evidence="4">PASTA domain-containing protein</fullName>
    </submittedName>
</protein>